<comment type="caution">
    <text evidence="2">The sequence shown here is derived from an EMBL/GenBank/DDBJ whole genome shotgun (WGS) entry which is preliminary data.</text>
</comment>
<dbReference type="InterPro" id="IPR021224">
    <property type="entry name" value="DUF2690"/>
</dbReference>
<feature type="chain" id="PRO_5045722300" evidence="1">
    <location>
        <begin position="20"/>
        <end position="172"/>
    </location>
</feature>
<reference evidence="2 3" key="1">
    <citation type="submission" date="2023-01" db="EMBL/GenBank/DDBJ databases">
        <title>Minimal conservation of predation-associated metabolite biosynthetic gene clusters underscores biosynthetic potential of Myxococcota including descriptions for ten novel species: Archangium lansinium sp. nov., Myxococcus landrumus sp. nov., Nannocystis bai.</title>
        <authorList>
            <person name="Ahearne A."/>
            <person name="Stevens C."/>
            <person name="Dowd S."/>
        </authorList>
    </citation>
    <scope>NUCLEOTIDE SEQUENCE [LARGE SCALE GENOMIC DNA]</scope>
    <source>
        <strain evidence="2 3">WIWO2</strain>
    </source>
</reference>
<name>A0ABT5C2E9_9BACT</name>
<organism evidence="2 3">
    <name type="scientific">Sorangium atrum</name>
    <dbReference type="NCBI Taxonomy" id="2995308"/>
    <lineage>
        <taxon>Bacteria</taxon>
        <taxon>Pseudomonadati</taxon>
        <taxon>Myxococcota</taxon>
        <taxon>Polyangia</taxon>
        <taxon>Polyangiales</taxon>
        <taxon>Polyangiaceae</taxon>
        <taxon>Sorangium</taxon>
    </lineage>
</organism>
<dbReference type="Pfam" id="PF10901">
    <property type="entry name" value="DUF2690"/>
    <property type="match status" value="1"/>
</dbReference>
<sequence>MRIASSFAVVALGASFALAGCIADTSDPEPLDGEGSAQEDVGEAAAALGSCYGASCTEQDPGATGCEADAVTRASSDILSGTTAIGKIVIRYSPSCNAAWARTVVTSGSSYLRAEITRSSPYATSQAESTSPTDALRSAMLAVTPGSRFTAIGKIGSNPGIFQFSGTVRTNF</sequence>
<dbReference type="PROSITE" id="PS51257">
    <property type="entry name" value="PROKAR_LIPOPROTEIN"/>
    <property type="match status" value="1"/>
</dbReference>
<dbReference type="EMBL" id="JAQNDK010000002">
    <property type="protein sequence ID" value="MDC0680148.1"/>
    <property type="molecule type" value="Genomic_DNA"/>
</dbReference>
<evidence type="ECO:0000256" key="1">
    <source>
        <dbReference type="SAM" id="SignalP"/>
    </source>
</evidence>
<dbReference type="RefSeq" id="WP_272097180.1">
    <property type="nucleotide sequence ID" value="NZ_JAQNDK010000002.1"/>
</dbReference>
<protein>
    <submittedName>
        <fullName evidence="2">DUF2690 domain-containing protein</fullName>
    </submittedName>
</protein>
<evidence type="ECO:0000313" key="3">
    <source>
        <dbReference type="Proteomes" id="UP001217485"/>
    </source>
</evidence>
<dbReference type="Proteomes" id="UP001217485">
    <property type="component" value="Unassembled WGS sequence"/>
</dbReference>
<feature type="signal peptide" evidence="1">
    <location>
        <begin position="1"/>
        <end position="19"/>
    </location>
</feature>
<keyword evidence="3" id="KW-1185">Reference proteome</keyword>
<keyword evidence="1" id="KW-0732">Signal</keyword>
<evidence type="ECO:0000313" key="2">
    <source>
        <dbReference type="EMBL" id="MDC0680148.1"/>
    </source>
</evidence>
<proteinExistence type="predicted"/>
<gene>
    <name evidence="2" type="ORF">POL72_20575</name>
</gene>
<accession>A0ABT5C2E9</accession>